<dbReference type="AlphaFoldDB" id="D3F8L7"/>
<reference evidence="1 2" key="1">
    <citation type="journal article" date="2010" name="Stand. Genomic Sci.">
        <title>Complete genome sequence of Conexibacter woesei type strain (ID131577).</title>
        <authorList>
            <person name="Pukall R."/>
            <person name="Lapidus A."/>
            <person name="Glavina Del Rio T."/>
            <person name="Copeland A."/>
            <person name="Tice H."/>
            <person name="Cheng J.-F."/>
            <person name="Lucas S."/>
            <person name="Chen F."/>
            <person name="Nolan M."/>
            <person name="Bruce D."/>
            <person name="Goodwin L."/>
            <person name="Pitluck S."/>
            <person name="Mavromatis K."/>
            <person name="Ivanova N."/>
            <person name="Ovchinnikova G."/>
            <person name="Pati A."/>
            <person name="Chen A."/>
            <person name="Palaniappan K."/>
            <person name="Land M."/>
            <person name="Hauser L."/>
            <person name="Chang Y.-J."/>
            <person name="Jeffries C.D."/>
            <person name="Chain P."/>
            <person name="Meincke L."/>
            <person name="Sims D."/>
            <person name="Brettin T."/>
            <person name="Detter J.C."/>
            <person name="Rohde M."/>
            <person name="Goeker M."/>
            <person name="Bristow J."/>
            <person name="Eisen J.A."/>
            <person name="Markowitz V."/>
            <person name="Kyrpides N.C."/>
            <person name="Klenk H.-P."/>
            <person name="Hugenholtz P."/>
        </authorList>
    </citation>
    <scope>NUCLEOTIDE SEQUENCE [LARGE SCALE GENOMIC DNA]</scope>
    <source>
        <strain evidence="2">DSM 14684 / CIP 108061 / JCM 11494 / NBRC 100937 / ID131577</strain>
    </source>
</reference>
<dbReference type="STRING" id="469383.Cwoe_2560"/>
<dbReference type="KEGG" id="cwo:Cwoe_2560"/>
<dbReference type="Proteomes" id="UP000008229">
    <property type="component" value="Chromosome"/>
</dbReference>
<dbReference type="EMBL" id="CP001854">
    <property type="protein sequence ID" value="ADB50981.1"/>
    <property type="molecule type" value="Genomic_DNA"/>
</dbReference>
<gene>
    <name evidence="1" type="ordered locus">Cwoe_2560</name>
</gene>
<reference evidence="2" key="2">
    <citation type="submission" date="2010-01" db="EMBL/GenBank/DDBJ databases">
        <title>The complete genome of Conexibacter woesei DSM 14684.</title>
        <authorList>
            <consortium name="US DOE Joint Genome Institute (JGI-PGF)"/>
            <person name="Lucas S."/>
            <person name="Copeland A."/>
            <person name="Lapidus A."/>
            <person name="Glavina del Rio T."/>
            <person name="Dalin E."/>
            <person name="Tice H."/>
            <person name="Bruce D."/>
            <person name="Goodwin L."/>
            <person name="Pitluck S."/>
            <person name="Kyrpides N."/>
            <person name="Mavromatis K."/>
            <person name="Ivanova N."/>
            <person name="Mikhailova N."/>
            <person name="Chertkov O."/>
            <person name="Brettin T."/>
            <person name="Detter J.C."/>
            <person name="Han C."/>
            <person name="Larimer F."/>
            <person name="Land M."/>
            <person name="Hauser L."/>
            <person name="Markowitz V."/>
            <person name="Cheng J.-F."/>
            <person name="Hugenholtz P."/>
            <person name="Woyke T."/>
            <person name="Wu D."/>
            <person name="Pukall R."/>
            <person name="Steenblock K."/>
            <person name="Schneider S."/>
            <person name="Klenk H.-P."/>
            <person name="Eisen J.A."/>
        </authorList>
    </citation>
    <scope>NUCLEOTIDE SEQUENCE [LARGE SCALE GENOMIC DNA]</scope>
    <source>
        <strain evidence="2">DSM 14684 / CIP 108061 / JCM 11494 / NBRC 100937 / ID131577</strain>
    </source>
</reference>
<evidence type="ECO:0000313" key="1">
    <source>
        <dbReference type="EMBL" id="ADB50981.1"/>
    </source>
</evidence>
<evidence type="ECO:0000313" key="2">
    <source>
        <dbReference type="Proteomes" id="UP000008229"/>
    </source>
</evidence>
<dbReference type="HOGENOM" id="CLU_2478001_0_0_11"/>
<keyword evidence="2" id="KW-1185">Reference proteome</keyword>
<name>D3F8L7_CONWI</name>
<sequence>MVTTLGDPRKRTIVRFALDRRGEWTVDQLHERHPAVGPVRDAHTLCMQLAVVGLLAWIPTDETRLRHQPFRLRDASTAAAALASYTV</sequence>
<organism evidence="1 2">
    <name type="scientific">Conexibacter woesei (strain DSM 14684 / CCUG 47730 / CIP 108061 / JCM 11494 / NBRC 100937 / ID131577)</name>
    <dbReference type="NCBI Taxonomy" id="469383"/>
    <lineage>
        <taxon>Bacteria</taxon>
        <taxon>Bacillati</taxon>
        <taxon>Actinomycetota</taxon>
        <taxon>Thermoleophilia</taxon>
        <taxon>Solirubrobacterales</taxon>
        <taxon>Conexibacteraceae</taxon>
        <taxon>Conexibacter</taxon>
    </lineage>
</organism>
<protein>
    <submittedName>
        <fullName evidence="1">Uncharacterized protein</fullName>
    </submittedName>
</protein>
<proteinExistence type="predicted"/>
<accession>D3F8L7</accession>